<sequence length="135" mass="15151">MLQRVTRLVLRSRVASGKLGNVPQTRSRSYLHPPWLLDTHIPRYQLLTSVEAAKKRAAAYAHLRNCNLCPRRCSVNRYERMPLYSASTEGGKAHLNGFARIMTLLTKAMGSRSRQSNSGNGTSSCKRWVTCTTSI</sequence>
<dbReference type="RefSeq" id="XP_023625430.1">
    <property type="nucleotide sequence ID" value="XM_023769662.1"/>
</dbReference>
<gene>
    <name evidence="1" type="ORF">RCC_04385</name>
</gene>
<organism evidence="1 2">
    <name type="scientific">Ramularia collo-cygni</name>
    <dbReference type="NCBI Taxonomy" id="112498"/>
    <lineage>
        <taxon>Eukaryota</taxon>
        <taxon>Fungi</taxon>
        <taxon>Dikarya</taxon>
        <taxon>Ascomycota</taxon>
        <taxon>Pezizomycotina</taxon>
        <taxon>Dothideomycetes</taxon>
        <taxon>Dothideomycetidae</taxon>
        <taxon>Mycosphaerellales</taxon>
        <taxon>Mycosphaerellaceae</taxon>
        <taxon>Ramularia</taxon>
    </lineage>
</organism>
<evidence type="ECO:0000313" key="1">
    <source>
        <dbReference type="EMBL" id="CZT18540.1"/>
    </source>
</evidence>
<dbReference type="STRING" id="112498.A0A2D3UZ98"/>
<reference evidence="1 2" key="1">
    <citation type="submission" date="2016-03" db="EMBL/GenBank/DDBJ databases">
        <authorList>
            <person name="Ploux O."/>
        </authorList>
    </citation>
    <scope>NUCLEOTIDE SEQUENCE [LARGE SCALE GENOMIC DNA]</scope>
    <source>
        <strain evidence="1 2">URUG2</strain>
    </source>
</reference>
<dbReference type="AlphaFoldDB" id="A0A2D3UZ98"/>
<accession>A0A2D3UZ98</accession>
<proteinExistence type="predicted"/>
<protein>
    <submittedName>
        <fullName evidence="1">Uncharacterized protein</fullName>
    </submittedName>
</protein>
<evidence type="ECO:0000313" key="2">
    <source>
        <dbReference type="Proteomes" id="UP000225277"/>
    </source>
</evidence>
<dbReference type="GeneID" id="35599560"/>
<dbReference type="EMBL" id="FJUY01000006">
    <property type="protein sequence ID" value="CZT18540.1"/>
    <property type="molecule type" value="Genomic_DNA"/>
</dbReference>
<name>A0A2D3UZ98_9PEZI</name>
<dbReference type="OrthoDB" id="1856718at2759"/>
<keyword evidence="2" id="KW-1185">Reference proteome</keyword>
<dbReference type="Proteomes" id="UP000225277">
    <property type="component" value="Unassembled WGS sequence"/>
</dbReference>